<keyword evidence="2 7" id="KW-0813">Transport</keyword>
<keyword evidence="3" id="KW-1003">Cell membrane</keyword>
<sequence length="324" mass="35667">MGFFLYSKNGQLILAVLAFLAVLAILLLVATVVDRVRGRKQVYIMAAIFGGPALLLLAVGLIYPAIRTMWMSVMDKRSDNFVGLDNYAYLFNDGLQALANSLLWVVLVPLGSTVIGLVYSVLIDKSRFEKVAKSLLFLPMAISFVGAGIIWKFVYEYRGAAQEQIGLLNALITSLGFEPVRFLQDSPWNTVFLIVVMVWIQAGFAMVVLSAAIKAVPSDIVEAAKLDGANSWQLFTRITIPSIRPSLVVVLTTICIATLKVFDITQTMTGAEFKTQVLANEMYDWSFTYGDNGIGSAMAVVIFLLVVPVVIYNVRQMNKNKAVR</sequence>
<evidence type="ECO:0000256" key="7">
    <source>
        <dbReference type="RuleBase" id="RU363032"/>
    </source>
</evidence>
<gene>
    <name evidence="9" type="ORF">DTO57_10560</name>
</gene>
<organism evidence="9 10">
    <name type="scientific">Microbacterium sorbitolivorans</name>
    <dbReference type="NCBI Taxonomy" id="1867410"/>
    <lineage>
        <taxon>Bacteria</taxon>
        <taxon>Bacillati</taxon>
        <taxon>Actinomycetota</taxon>
        <taxon>Actinomycetes</taxon>
        <taxon>Micrococcales</taxon>
        <taxon>Microbacteriaceae</taxon>
        <taxon>Microbacterium</taxon>
    </lineage>
</organism>
<feature type="transmembrane region" description="Helical" evidence="7">
    <location>
        <begin position="234"/>
        <end position="259"/>
    </location>
</feature>
<dbReference type="Gene3D" id="1.10.3720.10">
    <property type="entry name" value="MetI-like"/>
    <property type="match status" value="1"/>
</dbReference>
<dbReference type="Pfam" id="PF00528">
    <property type="entry name" value="BPD_transp_1"/>
    <property type="match status" value="1"/>
</dbReference>
<dbReference type="PANTHER" id="PTHR30193">
    <property type="entry name" value="ABC TRANSPORTER PERMEASE PROTEIN"/>
    <property type="match status" value="1"/>
</dbReference>
<evidence type="ECO:0000256" key="1">
    <source>
        <dbReference type="ARBA" id="ARBA00004651"/>
    </source>
</evidence>
<feature type="transmembrane region" description="Helical" evidence="7">
    <location>
        <begin position="42"/>
        <end position="66"/>
    </location>
</feature>
<evidence type="ECO:0000259" key="8">
    <source>
        <dbReference type="PROSITE" id="PS50928"/>
    </source>
</evidence>
<dbReference type="InterPro" id="IPR051393">
    <property type="entry name" value="ABC_transporter_permease"/>
</dbReference>
<dbReference type="CDD" id="cd06261">
    <property type="entry name" value="TM_PBP2"/>
    <property type="match status" value="1"/>
</dbReference>
<evidence type="ECO:0000256" key="3">
    <source>
        <dbReference type="ARBA" id="ARBA00022475"/>
    </source>
</evidence>
<evidence type="ECO:0000256" key="6">
    <source>
        <dbReference type="ARBA" id="ARBA00023136"/>
    </source>
</evidence>
<comment type="similarity">
    <text evidence="7">Belongs to the binding-protein-dependent transport system permease family.</text>
</comment>
<keyword evidence="4 7" id="KW-0812">Transmembrane</keyword>
<dbReference type="InterPro" id="IPR000515">
    <property type="entry name" value="MetI-like"/>
</dbReference>
<evidence type="ECO:0000256" key="5">
    <source>
        <dbReference type="ARBA" id="ARBA00022989"/>
    </source>
</evidence>
<feature type="domain" description="ABC transmembrane type-1" evidence="8">
    <location>
        <begin position="98"/>
        <end position="315"/>
    </location>
</feature>
<comment type="caution">
    <text evidence="9">The sequence shown here is derived from an EMBL/GenBank/DDBJ whole genome shotgun (WGS) entry which is preliminary data.</text>
</comment>
<dbReference type="AlphaFoldDB" id="A0A367Y0N9"/>
<feature type="transmembrane region" description="Helical" evidence="7">
    <location>
        <begin position="294"/>
        <end position="314"/>
    </location>
</feature>
<comment type="subcellular location">
    <subcellularLocation>
        <location evidence="1 7">Cell membrane</location>
        <topology evidence="1 7">Multi-pass membrane protein</topology>
    </subcellularLocation>
</comment>
<proteinExistence type="inferred from homology"/>
<name>A0A367Y0N9_9MICO</name>
<feature type="transmembrane region" description="Helical" evidence="7">
    <location>
        <begin position="135"/>
        <end position="154"/>
    </location>
</feature>
<evidence type="ECO:0000256" key="2">
    <source>
        <dbReference type="ARBA" id="ARBA00022448"/>
    </source>
</evidence>
<keyword evidence="10" id="KW-1185">Reference proteome</keyword>
<feature type="transmembrane region" description="Helical" evidence="7">
    <location>
        <begin position="12"/>
        <end position="30"/>
    </location>
</feature>
<dbReference type="PANTHER" id="PTHR30193:SF18">
    <property type="entry name" value="OSMOPROTECTIVE COMPOUNDS UPTAKE PERMEASE PROTEIN GGTC"/>
    <property type="match status" value="1"/>
</dbReference>
<accession>A0A367Y0N9</accession>
<protein>
    <submittedName>
        <fullName evidence="9">Sugar ABC transporter permease</fullName>
    </submittedName>
</protein>
<keyword evidence="5 7" id="KW-1133">Transmembrane helix</keyword>
<keyword evidence="6 7" id="KW-0472">Membrane</keyword>
<dbReference type="PROSITE" id="PS50928">
    <property type="entry name" value="ABC_TM1"/>
    <property type="match status" value="1"/>
</dbReference>
<evidence type="ECO:0000313" key="10">
    <source>
        <dbReference type="Proteomes" id="UP000253508"/>
    </source>
</evidence>
<reference evidence="9 10" key="1">
    <citation type="submission" date="2018-07" db="EMBL/GenBank/DDBJ databases">
        <title>Microbacterium endoborsara sp. nov., a novel actinobacterium isolated from Borszczowia aralocaspica.</title>
        <authorList>
            <person name="An D."/>
        </authorList>
    </citation>
    <scope>NUCLEOTIDE SEQUENCE [LARGE SCALE GENOMIC DNA]</scope>
    <source>
        <strain evidence="9 10">C1.15228</strain>
    </source>
</reference>
<evidence type="ECO:0000313" key="9">
    <source>
        <dbReference type="EMBL" id="RCK58591.1"/>
    </source>
</evidence>
<dbReference type="SUPFAM" id="SSF161098">
    <property type="entry name" value="MetI-like"/>
    <property type="match status" value="1"/>
</dbReference>
<feature type="transmembrane region" description="Helical" evidence="7">
    <location>
        <begin position="102"/>
        <end position="123"/>
    </location>
</feature>
<dbReference type="Proteomes" id="UP000253508">
    <property type="component" value="Unassembled WGS sequence"/>
</dbReference>
<dbReference type="RefSeq" id="WP_114118195.1">
    <property type="nucleotide sequence ID" value="NZ_BMHU01000002.1"/>
</dbReference>
<dbReference type="GO" id="GO:0005886">
    <property type="term" value="C:plasma membrane"/>
    <property type="evidence" value="ECO:0007669"/>
    <property type="project" value="UniProtKB-SubCell"/>
</dbReference>
<dbReference type="OrthoDB" id="3515028at2"/>
<feature type="transmembrane region" description="Helical" evidence="7">
    <location>
        <begin position="191"/>
        <end position="213"/>
    </location>
</feature>
<dbReference type="EMBL" id="QORO01000003">
    <property type="protein sequence ID" value="RCK58591.1"/>
    <property type="molecule type" value="Genomic_DNA"/>
</dbReference>
<dbReference type="InterPro" id="IPR035906">
    <property type="entry name" value="MetI-like_sf"/>
</dbReference>
<dbReference type="GO" id="GO:0055085">
    <property type="term" value="P:transmembrane transport"/>
    <property type="evidence" value="ECO:0007669"/>
    <property type="project" value="InterPro"/>
</dbReference>
<evidence type="ECO:0000256" key="4">
    <source>
        <dbReference type="ARBA" id="ARBA00022692"/>
    </source>
</evidence>